<dbReference type="EMBL" id="JACHIW010000001">
    <property type="protein sequence ID" value="MBB5156452.1"/>
    <property type="molecule type" value="Genomic_DNA"/>
</dbReference>
<proteinExistence type="predicted"/>
<feature type="region of interest" description="Disordered" evidence="1">
    <location>
        <begin position="141"/>
        <end position="175"/>
    </location>
</feature>
<keyword evidence="2" id="KW-0472">Membrane</keyword>
<evidence type="ECO:0000313" key="3">
    <source>
        <dbReference type="EMBL" id="MBB5156452.1"/>
    </source>
</evidence>
<dbReference type="AlphaFoldDB" id="A0A840Q1R0"/>
<dbReference type="RefSeq" id="WP_246470920.1">
    <property type="nucleotide sequence ID" value="NZ_JACHIW010000001.1"/>
</dbReference>
<evidence type="ECO:0000313" key="4">
    <source>
        <dbReference type="Proteomes" id="UP000584374"/>
    </source>
</evidence>
<evidence type="ECO:0000256" key="1">
    <source>
        <dbReference type="SAM" id="MobiDB-lite"/>
    </source>
</evidence>
<gene>
    <name evidence="3" type="ORF">BJ970_003986</name>
</gene>
<protein>
    <submittedName>
        <fullName evidence="3">Uncharacterized protein</fullName>
    </submittedName>
</protein>
<reference evidence="3 4" key="1">
    <citation type="submission" date="2020-08" db="EMBL/GenBank/DDBJ databases">
        <title>Sequencing the genomes of 1000 actinobacteria strains.</title>
        <authorList>
            <person name="Klenk H.-P."/>
        </authorList>
    </citation>
    <scope>NUCLEOTIDE SEQUENCE [LARGE SCALE GENOMIC DNA]</scope>
    <source>
        <strain evidence="3 4">DSM 45584</strain>
    </source>
</reference>
<feature type="transmembrane region" description="Helical" evidence="2">
    <location>
        <begin position="41"/>
        <end position="64"/>
    </location>
</feature>
<feature type="compositionally biased region" description="Polar residues" evidence="1">
    <location>
        <begin position="151"/>
        <end position="165"/>
    </location>
</feature>
<feature type="compositionally biased region" description="Basic and acidic residues" evidence="1">
    <location>
        <begin position="166"/>
        <end position="175"/>
    </location>
</feature>
<organism evidence="3 4">
    <name type="scientific">Saccharopolyspora phatthalungensis</name>
    <dbReference type="NCBI Taxonomy" id="664693"/>
    <lineage>
        <taxon>Bacteria</taxon>
        <taxon>Bacillati</taxon>
        <taxon>Actinomycetota</taxon>
        <taxon>Actinomycetes</taxon>
        <taxon>Pseudonocardiales</taxon>
        <taxon>Pseudonocardiaceae</taxon>
        <taxon>Saccharopolyspora</taxon>
    </lineage>
</organism>
<feature type="transmembrane region" description="Helical" evidence="2">
    <location>
        <begin position="102"/>
        <end position="122"/>
    </location>
</feature>
<feature type="transmembrane region" description="Helical" evidence="2">
    <location>
        <begin position="12"/>
        <end position="35"/>
    </location>
</feature>
<accession>A0A840Q1R0</accession>
<dbReference type="Proteomes" id="UP000584374">
    <property type="component" value="Unassembled WGS sequence"/>
</dbReference>
<keyword evidence="2" id="KW-1133">Transmembrane helix</keyword>
<sequence length="175" mass="17849">MTMRMFWRGGSARLSVGGPAITSAAGFFVVAVGTLPAALAVWWLGAPVAGLVVLSLVVGGYAIAISNAVGALVTAALGWAFLNGFIVHGYGELGWDGYGDAVWLGTLAGAALAGIVCGWVLVGVHERSPVEASARVAVPVPRPEPVPRAETATSSEGLRSATNSRADSRPHRTSL</sequence>
<name>A0A840Q1R0_9PSEU</name>
<keyword evidence="4" id="KW-1185">Reference proteome</keyword>
<keyword evidence="2" id="KW-0812">Transmembrane</keyword>
<evidence type="ECO:0000256" key="2">
    <source>
        <dbReference type="SAM" id="Phobius"/>
    </source>
</evidence>
<feature type="transmembrane region" description="Helical" evidence="2">
    <location>
        <begin position="71"/>
        <end position="90"/>
    </location>
</feature>
<comment type="caution">
    <text evidence="3">The sequence shown here is derived from an EMBL/GenBank/DDBJ whole genome shotgun (WGS) entry which is preliminary data.</text>
</comment>